<keyword evidence="4 14" id="KW-1134">Transmembrane beta strand</keyword>
<gene>
    <name evidence="19" type="ORF">FNT36_13510</name>
</gene>
<evidence type="ECO:0000256" key="1">
    <source>
        <dbReference type="ARBA" id="ARBA00004571"/>
    </source>
</evidence>
<keyword evidence="6 14" id="KW-0812">Transmembrane</keyword>
<dbReference type="PROSITE" id="PS52016">
    <property type="entry name" value="TONB_DEPENDENT_REC_3"/>
    <property type="match status" value="1"/>
</dbReference>
<evidence type="ECO:0000256" key="13">
    <source>
        <dbReference type="ARBA" id="ARBA00023237"/>
    </source>
</evidence>
<name>A0A558BVE2_9BACT</name>
<evidence type="ECO:0000256" key="6">
    <source>
        <dbReference type="ARBA" id="ARBA00022692"/>
    </source>
</evidence>
<evidence type="ECO:0000256" key="15">
    <source>
        <dbReference type="RuleBase" id="RU003357"/>
    </source>
</evidence>
<dbReference type="PANTHER" id="PTHR32552:SF68">
    <property type="entry name" value="FERRICHROME OUTER MEMBRANE TRANSPORTER_PHAGE RECEPTOR"/>
    <property type="match status" value="1"/>
</dbReference>
<keyword evidence="13 14" id="KW-0998">Cell outer membrane</keyword>
<keyword evidence="11 14" id="KW-0472">Membrane</keyword>
<protein>
    <submittedName>
        <fullName evidence="19">TonB-dependent receptor</fullName>
    </submittedName>
</protein>
<dbReference type="Pfam" id="PF13715">
    <property type="entry name" value="CarbopepD_reg_2"/>
    <property type="match status" value="1"/>
</dbReference>
<dbReference type="Pfam" id="PF00593">
    <property type="entry name" value="TonB_dep_Rec_b-barrel"/>
    <property type="match status" value="1"/>
</dbReference>
<keyword evidence="7 16" id="KW-0732">Signal</keyword>
<keyword evidence="8" id="KW-0408">Iron</keyword>
<dbReference type="GO" id="GO:0038023">
    <property type="term" value="F:signaling receptor activity"/>
    <property type="evidence" value="ECO:0007669"/>
    <property type="project" value="InterPro"/>
</dbReference>
<dbReference type="InterPro" id="IPR039426">
    <property type="entry name" value="TonB-dep_rcpt-like"/>
</dbReference>
<accession>A0A558BVE2</accession>
<evidence type="ECO:0000256" key="10">
    <source>
        <dbReference type="ARBA" id="ARBA00023077"/>
    </source>
</evidence>
<dbReference type="Pfam" id="PF07715">
    <property type="entry name" value="Plug"/>
    <property type="match status" value="1"/>
</dbReference>
<evidence type="ECO:0000256" key="5">
    <source>
        <dbReference type="ARBA" id="ARBA00022496"/>
    </source>
</evidence>
<dbReference type="Gene3D" id="2.170.130.10">
    <property type="entry name" value="TonB-dependent receptor, plug domain"/>
    <property type="match status" value="1"/>
</dbReference>
<evidence type="ECO:0000256" key="12">
    <source>
        <dbReference type="ARBA" id="ARBA00023170"/>
    </source>
</evidence>
<dbReference type="InterPro" id="IPR008969">
    <property type="entry name" value="CarboxyPept-like_regulatory"/>
</dbReference>
<dbReference type="OrthoDB" id="5164924at2"/>
<evidence type="ECO:0000259" key="18">
    <source>
        <dbReference type="Pfam" id="PF07715"/>
    </source>
</evidence>
<dbReference type="SUPFAM" id="SSF49464">
    <property type="entry name" value="Carboxypeptidase regulatory domain-like"/>
    <property type="match status" value="1"/>
</dbReference>
<proteinExistence type="inferred from homology"/>
<keyword evidence="20" id="KW-1185">Reference proteome</keyword>
<evidence type="ECO:0000256" key="8">
    <source>
        <dbReference type="ARBA" id="ARBA00023004"/>
    </source>
</evidence>
<organism evidence="19 20">
    <name type="scientific">Hymenobacter setariae</name>
    <dbReference type="NCBI Taxonomy" id="2594794"/>
    <lineage>
        <taxon>Bacteria</taxon>
        <taxon>Pseudomonadati</taxon>
        <taxon>Bacteroidota</taxon>
        <taxon>Cytophagia</taxon>
        <taxon>Cytophagales</taxon>
        <taxon>Hymenobacteraceae</taxon>
        <taxon>Hymenobacter</taxon>
    </lineage>
</organism>
<keyword evidence="3 14" id="KW-0813">Transport</keyword>
<dbReference type="Gene3D" id="2.60.40.1120">
    <property type="entry name" value="Carboxypeptidase-like, regulatory domain"/>
    <property type="match status" value="1"/>
</dbReference>
<dbReference type="Proteomes" id="UP000317624">
    <property type="component" value="Unassembled WGS sequence"/>
</dbReference>
<keyword evidence="9" id="KW-0406">Ion transport</keyword>
<keyword evidence="10 15" id="KW-0798">TonB box</keyword>
<comment type="subcellular location">
    <subcellularLocation>
        <location evidence="1 14">Cell outer membrane</location>
        <topology evidence="1 14">Multi-pass membrane protein</topology>
    </subcellularLocation>
</comment>
<evidence type="ECO:0000313" key="20">
    <source>
        <dbReference type="Proteomes" id="UP000317624"/>
    </source>
</evidence>
<dbReference type="PANTHER" id="PTHR32552">
    <property type="entry name" value="FERRICHROME IRON RECEPTOR-RELATED"/>
    <property type="match status" value="1"/>
</dbReference>
<dbReference type="InterPro" id="IPR012910">
    <property type="entry name" value="Plug_dom"/>
</dbReference>
<evidence type="ECO:0000256" key="14">
    <source>
        <dbReference type="PROSITE-ProRule" id="PRU01360"/>
    </source>
</evidence>
<dbReference type="Gene3D" id="2.40.170.20">
    <property type="entry name" value="TonB-dependent receptor, beta-barrel domain"/>
    <property type="match status" value="1"/>
</dbReference>
<dbReference type="AlphaFoldDB" id="A0A558BVE2"/>
<dbReference type="InterPro" id="IPR000531">
    <property type="entry name" value="Beta-barrel_TonB"/>
</dbReference>
<comment type="similarity">
    <text evidence="2 14 15">Belongs to the TonB-dependent receptor family.</text>
</comment>
<comment type="caution">
    <text evidence="19">The sequence shown here is derived from an EMBL/GenBank/DDBJ whole genome shotgun (WGS) entry which is preliminary data.</text>
</comment>
<evidence type="ECO:0000313" key="19">
    <source>
        <dbReference type="EMBL" id="TVT40490.1"/>
    </source>
</evidence>
<dbReference type="InterPro" id="IPR037066">
    <property type="entry name" value="Plug_dom_sf"/>
</dbReference>
<keyword evidence="5" id="KW-0410">Iron transport</keyword>
<evidence type="ECO:0000256" key="7">
    <source>
        <dbReference type="ARBA" id="ARBA00022729"/>
    </source>
</evidence>
<evidence type="ECO:0000256" key="2">
    <source>
        <dbReference type="ARBA" id="ARBA00009810"/>
    </source>
</evidence>
<evidence type="ECO:0000256" key="3">
    <source>
        <dbReference type="ARBA" id="ARBA00022448"/>
    </source>
</evidence>
<dbReference type="NCBIfam" id="TIGR01783">
    <property type="entry name" value="TonB-siderophor"/>
    <property type="match status" value="1"/>
</dbReference>
<dbReference type="InterPro" id="IPR010105">
    <property type="entry name" value="TonB_sidphr_rcpt"/>
</dbReference>
<evidence type="ECO:0000256" key="11">
    <source>
        <dbReference type="ARBA" id="ARBA00023136"/>
    </source>
</evidence>
<evidence type="ECO:0000259" key="17">
    <source>
        <dbReference type="Pfam" id="PF00593"/>
    </source>
</evidence>
<feature type="domain" description="TonB-dependent receptor-like beta-barrel" evidence="17">
    <location>
        <begin position="318"/>
        <end position="772"/>
    </location>
</feature>
<dbReference type="GO" id="GO:0015891">
    <property type="term" value="P:siderophore transport"/>
    <property type="evidence" value="ECO:0007669"/>
    <property type="project" value="InterPro"/>
</dbReference>
<dbReference type="RefSeq" id="WP_144848452.1">
    <property type="nucleotide sequence ID" value="NZ_VMRJ01000003.1"/>
</dbReference>
<feature type="signal peptide" evidence="16">
    <location>
        <begin position="1"/>
        <end position="27"/>
    </location>
</feature>
<reference evidence="19 20" key="1">
    <citation type="submission" date="2019-07" db="EMBL/GenBank/DDBJ databases">
        <title>Hymenobacter sp. straun FUR1 Genome sequencing and assembly.</title>
        <authorList>
            <person name="Chhetri G."/>
        </authorList>
    </citation>
    <scope>NUCLEOTIDE SEQUENCE [LARGE SCALE GENOMIC DNA]</scope>
    <source>
        <strain evidence="19 20">Fur1</strain>
    </source>
</reference>
<dbReference type="InterPro" id="IPR036942">
    <property type="entry name" value="Beta-barrel_TonB_sf"/>
</dbReference>
<keyword evidence="12 19" id="KW-0675">Receptor</keyword>
<dbReference type="GO" id="GO:0015344">
    <property type="term" value="F:siderophore uptake transmembrane transporter activity"/>
    <property type="evidence" value="ECO:0007669"/>
    <property type="project" value="TreeGrafter"/>
</dbReference>
<dbReference type="EMBL" id="VMRJ01000003">
    <property type="protein sequence ID" value="TVT40490.1"/>
    <property type="molecule type" value="Genomic_DNA"/>
</dbReference>
<dbReference type="SUPFAM" id="SSF56935">
    <property type="entry name" value="Porins"/>
    <property type="match status" value="1"/>
</dbReference>
<dbReference type="GO" id="GO:0009279">
    <property type="term" value="C:cell outer membrane"/>
    <property type="evidence" value="ECO:0007669"/>
    <property type="project" value="UniProtKB-SubCell"/>
</dbReference>
<feature type="chain" id="PRO_5021957706" evidence="16">
    <location>
        <begin position="28"/>
        <end position="816"/>
    </location>
</feature>
<evidence type="ECO:0000256" key="16">
    <source>
        <dbReference type="SAM" id="SignalP"/>
    </source>
</evidence>
<evidence type="ECO:0000256" key="9">
    <source>
        <dbReference type="ARBA" id="ARBA00023065"/>
    </source>
</evidence>
<feature type="domain" description="TonB-dependent receptor plug" evidence="18">
    <location>
        <begin position="140"/>
        <end position="240"/>
    </location>
</feature>
<evidence type="ECO:0000256" key="4">
    <source>
        <dbReference type="ARBA" id="ARBA00022452"/>
    </source>
</evidence>
<sequence length="816" mass="88372">MSASSTLSLGRLSLGLPLLFATSIAFAQNIVIQGHITNSATGKPVVGASVALRGTTVGTDTDANGDYRLPNVAPGNYTLGIRMVGYATQERQLELTDGPYEQNFVLTEAQHDLDEVSVTGVHNRYRRPNPSSSLRLGEPLLEAPQNVQVVTNQLLADQQIFTPVEGITRNVSGAVAPGHWNNVYARINIRGFNTGFGSLRNGMSTGNYFGPLAEDASFIDRVEFVKGPGGFLLSNSDAGGFYNVVLKAPTGVSRKSVGLTLGSFGQYRATADIDGKLSKDNKLQYRLNVMGQSLDSYQGYDFNRKVALAPSLRYQLDDKTTITAQYVYQYSNFSVAGNYVFSPNGYKSLSQDFSVYDPSMGSSRVNDHSSFANIEHHLNDNWKVTGQVGYLRYAMRGLSNWIAAGSFNPNATFTVSGVNGGRAIAGTNVLNRSLFLYDVDNTTLVGQAFLNGTVETGPVQHRIIVGLDASSKSYAADFGAAGFLPLDITQPTYYSTAPTSLSDQDALRARSLDQRGAKGLTRYTGLYVQDELGFFDNVLRLTVAARFSANNNVTARVKQNVVTPRFGLSATVLPNTAVYAVYDQSYIAQTAFDIDNNLLPAQRGKNIEAGIKREWMDGRFSTTVAAFNINKTNIAQSLQPINPQFPNAQVAIGEVRSRGIEADFTGELVSGLNLVANYSLLDATITKDNNEANIGRRLGGTAKHNSNAWLNYRFQRGALKGFGLSGGMQWQVERYAGLGNQGVKLPDNYYRLDAGVSWQGEHLGVNLLVNNITNRYNYAAGAFTAASGTGAAAIGSYYTWQPEAPTSFRLTAGYSF</sequence>